<evidence type="ECO:0000256" key="13">
    <source>
        <dbReference type="RuleBase" id="RU362083"/>
    </source>
</evidence>
<dbReference type="InterPro" id="IPR044492">
    <property type="entry name" value="P_typ_ATPase_HD_dom"/>
</dbReference>
<dbReference type="SFLD" id="SFLDF00027">
    <property type="entry name" value="p-type_atpase"/>
    <property type="match status" value="1"/>
</dbReference>
<dbReference type="InterPro" id="IPR023214">
    <property type="entry name" value="HAD_sf"/>
</dbReference>
<dbReference type="InterPro" id="IPR008250">
    <property type="entry name" value="ATPase_P-typ_transduc_dom_A_sf"/>
</dbReference>
<dbReference type="InterPro" id="IPR036412">
    <property type="entry name" value="HAD-like_sf"/>
</dbReference>
<dbReference type="InterPro" id="IPR001757">
    <property type="entry name" value="P_typ_ATPase"/>
</dbReference>
<keyword evidence="6 13" id="KW-0067">ATP-binding</keyword>
<keyword evidence="13" id="KW-0813">Transport</keyword>
<keyword evidence="10 13" id="KW-0406">Ion transport</keyword>
<dbReference type="SUPFAM" id="SSF81665">
    <property type="entry name" value="Calcium ATPase, transmembrane domain M"/>
    <property type="match status" value="1"/>
</dbReference>
<evidence type="ECO:0000256" key="2">
    <source>
        <dbReference type="ARBA" id="ARBA00008804"/>
    </source>
</evidence>
<keyword evidence="9 13" id="KW-1133">Transmembrane helix</keyword>
<evidence type="ECO:0000256" key="6">
    <source>
        <dbReference type="ARBA" id="ARBA00022840"/>
    </source>
</evidence>
<feature type="transmembrane region" description="Helical" evidence="13">
    <location>
        <begin position="101"/>
        <end position="123"/>
    </location>
</feature>
<evidence type="ECO:0000256" key="3">
    <source>
        <dbReference type="ARBA" id="ARBA00022692"/>
    </source>
</evidence>
<evidence type="ECO:0000256" key="7">
    <source>
        <dbReference type="ARBA" id="ARBA00022842"/>
    </source>
</evidence>
<comment type="caution">
    <text evidence="13">Lacks conserved residue(s) required for the propagation of feature annotation.</text>
</comment>
<keyword evidence="7 13" id="KW-0460">Magnesium</keyword>
<evidence type="ECO:0000256" key="1">
    <source>
        <dbReference type="ARBA" id="ARBA00004141"/>
    </source>
</evidence>
<evidence type="ECO:0000256" key="5">
    <source>
        <dbReference type="ARBA" id="ARBA00022781"/>
    </source>
</evidence>
<dbReference type="Pfam" id="PF00702">
    <property type="entry name" value="Hydrolase"/>
    <property type="match status" value="1"/>
</dbReference>
<dbReference type="InterPro" id="IPR023298">
    <property type="entry name" value="ATPase_P-typ_TM_dom_sf"/>
</dbReference>
<dbReference type="PRINTS" id="PR00120">
    <property type="entry name" value="HATPASE"/>
</dbReference>
<dbReference type="InterPro" id="IPR059000">
    <property type="entry name" value="ATPase_P-type_domA"/>
</dbReference>
<evidence type="ECO:0000256" key="11">
    <source>
        <dbReference type="ARBA" id="ARBA00023136"/>
    </source>
</evidence>
<feature type="transmembrane region" description="Helical" evidence="13">
    <location>
        <begin position="607"/>
        <end position="630"/>
    </location>
</feature>
<keyword evidence="11 13" id="KW-0472">Membrane</keyword>
<reference evidence="15 16" key="1">
    <citation type="journal article" date="2023" name="Plants (Basel)">
        <title>Bridging the Gap: Combining Genomics and Transcriptomics Approaches to Understand Stylosanthes scabra, an Orphan Legume from the Brazilian Caatinga.</title>
        <authorList>
            <person name="Ferreira-Neto J.R.C."/>
            <person name="da Silva M.D."/>
            <person name="Binneck E."/>
            <person name="de Melo N.F."/>
            <person name="da Silva R.H."/>
            <person name="de Melo A.L.T.M."/>
            <person name="Pandolfi V."/>
            <person name="Bustamante F.O."/>
            <person name="Brasileiro-Vidal A.C."/>
            <person name="Benko-Iseppon A.M."/>
        </authorList>
    </citation>
    <scope>NUCLEOTIDE SEQUENCE [LARGE SCALE GENOMIC DNA]</scope>
    <source>
        <tissue evidence="15">Leaves</tissue>
    </source>
</reference>
<keyword evidence="5 13" id="KW-0375">Hydrogen ion transport</keyword>
<feature type="transmembrane region" description="Helical" evidence="13">
    <location>
        <begin position="642"/>
        <end position="664"/>
    </location>
</feature>
<feature type="transmembrane region" description="Helical" evidence="13">
    <location>
        <begin position="67"/>
        <end position="89"/>
    </location>
</feature>
<keyword evidence="16" id="KW-1185">Reference proteome</keyword>
<dbReference type="PRINTS" id="PR00119">
    <property type="entry name" value="CATATPASE"/>
</dbReference>
<dbReference type="PROSITE" id="PS00154">
    <property type="entry name" value="ATPASE_E1_E2"/>
    <property type="match status" value="1"/>
</dbReference>
<dbReference type="SUPFAM" id="SSF56784">
    <property type="entry name" value="HAD-like"/>
    <property type="match status" value="1"/>
</dbReference>
<keyword evidence="3 13" id="KW-0812">Transmembrane</keyword>
<comment type="subcellular location">
    <subcellularLocation>
        <location evidence="13">Cell membrane</location>
        <topology evidence="13">Multi-pass membrane protein</topology>
    </subcellularLocation>
    <subcellularLocation>
        <location evidence="1">Membrane</location>
        <topology evidence="1">Multi-pass membrane protein</topology>
    </subcellularLocation>
</comment>
<feature type="domain" description="P-type ATPase A" evidence="14">
    <location>
        <begin position="2"/>
        <end position="51"/>
    </location>
</feature>
<evidence type="ECO:0000256" key="4">
    <source>
        <dbReference type="ARBA" id="ARBA00022741"/>
    </source>
</evidence>
<evidence type="ECO:0000259" key="14">
    <source>
        <dbReference type="Pfam" id="PF00122"/>
    </source>
</evidence>
<evidence type="ECO:0000256" key="8">
    <source>
        <dbReference type="ARBA" id="ARBA00022967"/>
    </source>
</evidence>
<dbReference type="Gene3D" id="3.40.1110.10">
    <property type="entry name" value="Calcium-transporting ATPase, cytoplasmic domain N"/>
    <property type="match status" value="1"/>
</dbReference>
<evidence type="ECO:0000256" key="10">
    <source>
        <dbReference type="ARBA" id="ARBA00023065"/>
    </source>
</evidence>
<dbReference type="Gene3D" id="3.40.50.1000">
    <property type="entry name" value="HAD superfamily/HAD-like"/>
    <property type="match status" value="1"/>
</dbReference>
<evidence type="ECO:0000313" key="16">
    <source>
        <dbReference type="Proteomes" id="UP001341840"/>
    </source>
</evidence>
<evidence type="ECO:0000256" key="12">
    <source>
        <dbReference type="ARBA" id="ARBA00048122"/>
    </source>
</evidence>
<dbReference type="Gene3D" id="2.70.150.10">
    <property type="entry name" value="Calcium-transporting ATPase, cytoplasmic transduction domain A"/>
    <property type="match status" value="1"/>
</dbReference>
<organism evidence="15 16">
    <name type="scientific">Stylosanthes scabra</name>
    <dbReference type="NCBI Taxonomy" id="79078"/>
    <lineage>
        <taxon>Eukaryota</taxon>
        <taxon>Viridiplantae</taxon>
        <taxon>Streptophyta</taxon>
        <taxon>Embryophyta</taxon>
        <taxon>Tracheophyta</taxon>
        <taxon>Spermatophyta</taxon>
        <taxon>Magnoliopsida</taxon>
        <taxon>eudicotyledons</taxon>
        <taxon>Gunneridae</taxon>
        <taxon>Pentapetalae</taxon>
        <taxon>rosids</taxon>
        <taxon>fabids</taxon>
        <taxon>Fabales</taxon>
        <taxon>Fabaceae</taxon>
        <taxon>Papilionoideae</taxon>
        <taxon>50 kb inversion clade</taxon>
        <taxon>dalbergioids sensu lato</taxon>
        <taxon>Dalbergieae</taxon>
        <taxon>Pterocarpus clade</taxon>
        <taxon>Stylosanthes</taxon>
    </lineage>
</organism>
<comment type="similarity">
    <text evidence="2 13">Belongs to the cation transport ATPase (P-type) (TC 3.A.3) family. Type IIIA subfamily.</text>
</comment>
<name>A0ABU6Y477_9FABA</name>
<keyword evidence="4 13" id="KW-0547">Nucleotide-binding</keyword>
<dbReference type="PANTHER" id="PTHR42861">
    <property type="entry name" value="CALCIUM-TRANSPORTING ATPASE"/>
    <property type="match status" value="1"/>
</dbReference>
<protein>
    <recommendedName>
        <fullName evidence="13">Plasma membrane ATPase</fullName>
        <ecNumber evidence="13">7.1.2.1</ecNumber>
    </recommendedName>
</protein>
<evidence type="ECO:0000313" key="15">
    <source>
        <dbReference type="EMBL" id="MED6204721.1"/>
    </source>
</evidence>
<dbReference type="SFLD" id="SFLDS00003">
    <property type="entry name" value="Haloacid_Dehalogenase"/>
    <property type="match status" value="1"/>
</dbReference>
<accession>A0ABU6Y477</accession>
<dbReference type="InterPro" id="IPR023299">
    <property type="entry name" value="ATPase_P-typ_cyto_dom_N"/>
</dbReference>
<dbReference type="EMBL" id="JASCZI010241684">
    <property type="protein sequence ID" value="MED6204721.1"/>
    <property type="molecule type" value="Genomic_DNA"/>
</dbReference>
<proteinExistence type="inferred from homology"/>
<dbReference type="CDD" id="cd02076">
    <property type="entry name" value="P-type_ATPase_H"/>
    <property type="match status" value="1"/>
</dbReference>
<dbReference type="NCBIfam" id="TIGR01494">
    <property type="entry name" value="ATPase_P-type"/>
    <property type="match status" value="2"/>
</dbReference>
<dbReference type="InterPro" id="IPR006534">
    <property type="entry name" value="P-type_ATPase_IIIA"/>
</dbReference>
<dbReference type="EC" id="7.1.2.1" evidence="13"/>
<comment type="catalytic activity">
    <reaction evidence="12 13">
        <text>ATP + H2O + H(+)(in) = ADP + phosphate + 2 H(+)(out)</text>
        <dbReference type="Rhea" id="RHEA:20852"/>
        <dbReference type="ChEBI" id="CHEBI:15377"/>
        <dbReference type="ChEBI" id="CHEBI:15378"/>
        <dbReference type="ChEBI" id="CHEBI:30616"/>
        <dbReference type="ChEBI" id="CHEBI:43474"/>
        <dbReference type="ChEBI" id="CHEBI:456216"/>
        <dbReference type="EC" id="7.1.2.1"/>
    </reaction>
</comment>
<dbReference type="InterPro" id="IPR018303">
    <property type="entry name" value="ATPase_P-typ_P_site"/>
</dbReference>
<gene>
    <name evidence="15" type="primary">AHA10_2</name>
    <name evidence="15" type="ORF">PIB30_011696</name>
</gene>
<dbReference type="Gene3D" id="1.20.1110.10">
    <property type="entry name" value="Calcium-transporting ATPase, transmembrane domain"/>
    <property type="match status" value="1"/>
</dbReference>
<keyword evidence="8 13" id="KW-1278">Translocase</keyword>
<dbReference type="Proteomes" id="UP001341840">
    <property type="component" value="Unassembled WGS sequence"/>
</dbReference>
<feature type="transmembrane region" description="Helical" evidence="13">
    <location>
        <begin position="533"/>
        <end position="555"/>
    </location>
</feature>
<feature type="transmembrane region" description="Helical" evidence="13">
    <location>
        <begin position="468"/>
        <end position="490"/>
    </location>
</feature>
<dbReference type="NCBIfam" id="TIGR01647">
    <property type="entry name" value="ATPase-IIIA_H"/>
    <property type="match status" value="1"/>
</dbReference>
<dbReference type="SFLD" id="SFLDG00002">
    <property type="entry name" value="C1.7:_P-type_atpase_like"/>
    <property type="match status" value="1"/>
</dbReference>
<sequence>MQSALTGESLPVTKRTGDEVFSGSTCKQGEIEAVVIATGVNSFFGKAAHLVDSTEVVGHFQKVLTSIGNFCICSIAIGMLLEIIIMFPVEHRSYRDGINNLLVLLIGGIPIAMPTVLSVTLAIGSHRLSQQGAITKRMTAIEEMAGMDVLCSDKTGTLTLNRLSVDRNLVEVFHRNMDRDMVILLAARASRLENQDAIDSAIVNMLADPKEARANITELHFLPFNPVDKRTAITYIDSDGNFYRASKGAPEQILSLCQEKEEIARRVHAIIDKFAERGLRSLAVAYQEIPEKSKDGSGGPWTFCGLLPLFDPPRHDSAETIRRALNLGVCVKMITGDQLAIAKETGRRLGMGTNMYPSSSLLGREKDENEALPVDELIEQADGFAGVFPEHKYEIVKILQEKKHVVGMTGDGVNDAPALKKADIGIAVSDATDAARGAADLVLTEPGLSVIISAVLTSRAIFQRMKNYTIYAVSITIRIVLGFVLLALIWEFDFPPFMVLIIAILNDGTIMTISKDRVKPSPTPDSWKLPEIFATGIVIGTYLALVTVLFYWAVVDTTFFETHFHVASLSSDSEKVASAVYLQVSIISQALIFVTRSRGWSFLERPGVLLMCAFVIAQLVATLIAVYAHISFAYIRGIGWKWAGVIWLYSLVFYVPLDIIKFIVRYALSGEAWNLVFDRKTAFTSKKDYGTEDRAAKWVLSQRSLQGLMAVDLGANERRSSLIAEQAKRRAEIAR</sequence>
<dbReference type="Pfam" id="PF00122">
    <property type="entry name" value="E1-E2_ATPase"/>
    <property type="match status" value="1"/>
</dbReference>
<comment type="caution">
    <text evidence="15">The sequence shown here is derived from an EMBL/GenBank/DDBJ whole genome shotgun (WGS) entry which is preliminary data.</text>
</comment>
<evidence type="ECO:0000256" key="9">
    <source>
        <dbReference type="ARBA" id="ARBA00022989"/>
    </source>
</evidence>
<dbReference type="SUPFAM" id="SSF81653">
    <property type="entry name" value="Calcium ATPase, transduction domain A"/>
    <property type="match status" value="1"/>
</dbReference>